<dbReference type="EMBL" id="CP106878">
    <property type="protein sequence ID" value="WAA09919.1"/>
    <property type="molecule type" value="Genomic_DNA"/>
</dbReference>
<evidence type="ECO:0000259" key="4">
    <source>
        <dbReference type="Pfam" id="PF13490"/>
    </source>
</evidence>
<dbReference type="AlphaFoldDB" id="A0A9E8LUN3"/>
<dbReference type="Pfam" id="PF13490">
    <property type="entry name" value="zf-HC2"/>
    <property type="match status" value="1"/>
</dbReference>
<name>A0A9E8LUN3_9BACI</name>
<feature type="transmembrane region" description="Helical" evidence="3">
    <location>
        <begin position="82"/>
        <end position="103"/>
    </location>
</feature>
<dbReference type="KEGG" id="faf:OE104_00625"/>
<evidence type="ECO:0000256" key="3">
    <source>
        <dbReference type="SAM" id="Phobius"/>
    </source>
</evidence>
<protein>
    <recommendedName>
        <fullName evidence="2">Anti-sigma-W factor RsiW</fullName>
    </recommendedName>
</protein>
<evidence type="ECO:0000256" key="1">
    <source>
        <dbReference type="ARBA" id="ARBA00024353"/>
    </source>
</evidence>
<evidence type="ECO:0000256" key="2">
    <source>
        <dbReference type="ARBA" id="ARBA00024438"/>
    </source>
</evidence>
<keyword evidence="3" id="KW-1133">Transmembrane helix</keyword>
<keyword evidence="3" id="KW-0472">Membrane</keyword>
<organism evidence="5 6">
    <name type="scientific">Fervidibacillus albus</name>
    <dbReference type="NCBI Taxonomy" id="2980026"/>
    <lineage>
        <taxon>Bacteria</taxon>
        <taxon>Bacillati</taxon>
        <taxon>Bacillota</taxon>
        <taxon>Bacilli</taxon>
        <taxon>Bacillales</taxon>
        <taxon>Bacillaceae</taxon>
        <taxon>Fervidibacillus</taxon>
    </lineage>
</organism>
<feature type="domain" description="Putative zinc-finger" evidence="4">
    <location>
        <begin position="13"/>
        <end position="38"/>
    </location>
</feature>
<comment type="similarity">
    <text evidence="1">Belongs to the zinc-associated anti-sigma factor (ZAS) superfamily. Anti-sigma-W factor family.</text>
</comment>
<evidence type="ECO:0000313" key="6">
    <source>
        <dbReference type="Proteomes" id="UP001164718"/>
    </source>
</evidence>
<accession>A0A9E8LUN3</accession>
<dbReference type="InterPro" id="IPR027383">
    <property type="entry name" value="Znf_put"/>
</dbReference>
<proteinExistence type="inferred from homology"/>
<evidence type="ECO:0000313" key="5">
    <source>
        <dbReference type="EMBL" id="WAA09919.1"/>
    </source>
</evidence>
<gene>
    <name evidence="5" type="ORF">OE104_00625</name>
</gene>
<sequence>MKGNNHIPEETIIDYVSGELEEQEEEQIQRHLNECERCMEMAVHWRQLFDYNRREPVQPPPTLKENMWQMVHSKKTKKRKEIWKPVTAVCTFAATIGLLFLVFKGEMEEKPYEVVKNDEIPFETFHSTPNTKQLNIVPAVNHQQINGNMWINGDTKEMFLEVDGLPHYPNRDYQLWIIFSNDDVEGELLILQDGASRIFFQGIDVEKFKLIKASVEPKGGSTYQTGPDTFFVDFNH</sequence>
<reference evidence="5" key="1">
    <citation type="submission" date="2022-09" db="EMBL/GenBank/DDBJ databases">
        <title>Complete Genomes of Fervidibacillus albus and Fervidibacillus halotolerans isolated from tidal flat sediments.</title>
        <authorList>
            <person name="Kwon K.K."/>
            <person name="Yang S.-H."/>
            <person name="Park M.J."/>
            <person name="Oh H.-M."/>
        </authorList>
    </citation>
    <scope>NUCLEOTIDE SEQUENCE</scope>
    <source>
        <strain evidence="5">MEBiC13591</strain>
    </source>
</reference>
<keyword evidence="3" id="KW-0812">Transmembrane</keyword>
<dbReference type="Gene3D" id="1.10.10.1320">
    <property type="entry name" value="Anti-sigma factor, zinc-finger domain"/>
    <property type="match status" value="1"/>
</dbReference>
<keyword evidence="6" id="KW-1185">Reference proteome</keyword>
<dbReference type="InterPro" id="IPR041916">
    <property type="entry name" value="Anti_sigma_zinc_sf"/>
</dbReference>
<dbReference type="Proteomes" id="UP001164718">
    <property type="component" value="Chromosome"/>
</dbReference>
<dbReference type="RefSeq" id="WP_275417702.1">
    <property type="nucleotide sequence ID" value="NZ_CP106878.1"/>
</dbReference>